<evidence type="ECO:0000313" key="2">
    <source>
        <dbReference type="Proteomes" id="UP000759131"/>
    </source>
</evidence>
<keyword evidence="2" id="KW-1185">Reference proteome</keyword>
<feature type="non-terminal residue" evidence="1">
    <location>
        <position position="1"/>
    </location>
</feature>
<accession>A0A7R9LNC0</accession>
<name>A0A7R9LNC0_9ACAR</name>
<feature type="non-terminal residue" evidence="1">
    <location>
        <position position="133"/>
    </location>
</feature>
<protein>
    <submittedName>
        <fullName evidence="1">Uncharacterized protein</fullName>
    </submittedName>
</protein>
<dbReference type="EMBL" id="OC887133">
    <property type="protein sequence ID" value="CAD7644856.1"/>
    <property type="molecule type" value="Genomic_DNA"/>
</dbReference>
<gene>
    <name evidence="1" type="ORF">OSB1V03_LOCUS20239</name>
</gene>
<dbReference type="AlphaFoldDB" id="A0A7R9LNC0"/>
<evidence type="ECO:0000313" key="1">
    <source>
        <dbReference type="EMBL" id="CAD7644856.1"/>
    </source>
</evidence>
<proteinExistence type="predicted"/>
<organism evidence="1">
    <name type="scientific">Medioppia subpectinata</name>
    <dbReference type="NCBI Taxonomy" id="1979941"/>
    <lineage>
        <taxon>Eukaryota</taxon>
        <taxon>Metazoa</taxon>
        <taxon>Ecdysozoa</taxon>
        <taxon>Arthropoda</taxon>
        <taxon>Chelicerata</taxon>
        <taxon>Arachnida</taxon>
        <taxon>Acari</taxon>
        <taxon>Acariformes</taxon>
        <taxon>Sarcoptiformes</taxon>
        <taxon>Oribatida</taxon>
        <taxon>Brachypylina</taxon>
        <taxon>Oppioidea</taxon>
        <taxon>Oppiidae</taxon>
        <taxon>Medioppia</taxon>
    </lineage>
</organism>
<sequence>HVPTNYEVRVSSSVSRYRYPHSVPRVLHDNGVDLQHFTYVHGNLLRNVLTLNYAFDLDYGREQSPVITGTITLKLLGIKLLEMRIMSRKESPVQEVVSFGNVHVMAVTIPEMHNRTLIMIGLYGHRTGLYSRQ</sequence>
<dbReference type="EMBL" id="CAJPIZ010032558">
    <property type="protein sequence ID" value="CAG2120292.1"/>
    <property type="molecule type" value="Genomic_DNA"/>
</dbReference>
<reference evidence="1" key="1">
    <citation type="submission" date="2020-11" db="EMBL/GenBank/DDBJ databases">
        <authorList>
            <person name="Tran Van P."/>
        </authorList>
    </citation>
    <scope>NUCLEOTIDE SEQUENCE</scope>
</reference>
<dbReference type="Proteomes" id="UP000759131">
    <property type="component" value="Unassembled WGS sequence"/>
</dbReference>